<accession>A0A2K2D432</accession>
<dbReference type="Gramene" id="PNT69034">
    <property type="protein sequence ID" value="PNT69034"/>
    <property type="gene ID" value="BRADI_3g48315v3"/>
</dbReference>
<dbReference type="EMBL" id="CM000882">
    <property type="protein sequence ID" value="PNT69034.1"/>
    <property type="molecule type" value="Genomic_DNA"/>
</dbReference>
<feature type="compositionally biased region" description="Pro residues" evidence="1">
    <location>
        <begin position="1"/>
        <end position="21"/>
    </location>
</feature>
<sequence length="85" mass="8470">MTPGFQPPTPSASALPTPPRSPLACHNGSTGSGQRPRDDLQKAGDRDLLREGAMKLVANAQNMMRRLGKGSVSAVTGGGGGGGGG</sequence>
<organism evidence="2">
    <name type="scientific">Brachypodium distachyon</name>
    <name type="common">Purple false brome</name>
    <name type="synonym">Trachynia distachya</name>
    <dbReference type="NCBI Taxonomy" id="15368"/>
    <lineage>
        <taxon>Eukaryota</taxon>
        <taxon>Viridiplantae</taxon>
        <taxon>Streptophyta</taxon>
        <taxon>Embryophyta</taxon>
        <taxon>Tracheophyta</taxon>
        <taxon>Spermatophyta</taxon>
        <taxon>Magnoliopsida</taxon>
        <taxon>Liliopsida</taxon>
        <taxon>Poales</taxon>
        <taxon>Poaceae</taxon>
        <taxon>BOP clade</taxon>
        <taxon>Pooideae</taxon>
        <taxon>Stipodae</taxon>
        <taxon>Brachypodieae</taxon>
        <taxon>Brachypodium</taxon>
    </lineage>
</organism>
<evidence type="ECO:0000313" key="2">
    <source>
        <dbReference type="EMBL" id="PNT69034.1"/>
    </source>
</evidence>
<reference evidence="3" key="3">
    <citation type="submission" date="2018-08" db="UniProtKB">
        <authorList>
            <consortium name="EnsemblPlants"/>
        </authorList>
    </citation>
    <scope>IDENTIFICATION</scope>
    <source>
        <strain evidence="3">cv. Bd21</strain>
    </source>
</reference>
<evidence type="ECO:0000313" key="4">
    <source>
        <dbReference type="Proteomes" id="UP000008810"/>
    </source>
</evidence>
<feature type="region of interest" description="Disordered" evidence="1">
    <location>
        <begin position="1"/>
        <end position="41"/>
    </location>
</feature>
<protein>
    <submittedName>
        <fullName evidence="2 3">Uncharacterized protein</fullName>
    </submittedName>
</protein>
<proteinExistence type="predicted"/>
<evidence type="ECO:0000313" key="3">
    <source>
        <dbReference type="EnsemblPlants" id="PNT69034"/>
    </source>
</evidence>
<dbReference type="Proteomes" id="UP000008810">
    <property type="component" value="Chromosome 3"/>
</dbReference>
<evidence type="ECO:0000256" key="1">
    <source>
        <dbReference type="SAM" id="MobiDB-lite"/>
    </source>
</evidence>
<dbReference type="InParanoid" id="A0A2K2D432"/>
<dbReference type="EnsemblPlants" id="PNT69034">
    <property type="protein sequence ID" value="PNT69034"/>
    <property type="gene ID" value="BRADI_3g48315v3"/>
</dbReference>
<reference evidence="2 3" key="1">
    <citation type="journal article" date="2010" name="Nature">
        <title>Genome sequencing and analysis of the model grass Brachypodium distachyon.</title>
        <authorList>
            <consortium name="International Brachypodium Initiative"/>
        </authorList>
    </citation>
    <scope>NUCLEOTIDE SEQUENCE [LARGE SCALE GENOMIC DNA]</scope>
    <source>
        <strain evidence="2 3">Bd21</strain>
    </source>
</reference>
<reference evidence="2" key="2">
    <citation type="submission" date="2017-06" db="EMBL/GenBank/DDBJ databases">
        <title>WGS assembly of Brachypodium distachyon.</title>
        <authorList>
            <consortium name="The International Brachypodium Initiative"/>
            <person name="Lucas S."/>
            <person name="Harmon-Smith M."/>
            <person name="Lail K."/>
            <person name="Tice H."/>
            <person name="Grimwood J."/>
            <person name="Bruce D."/>
            <person name="Barry K."/>
            <person name="Shu S."/>
            <person name="Lindquist E."/>
            <person name="Wang M."/>
            <person name="Pitluck S."/>
            <person name="Vogel J.P."/>
            <person name="Garvin D.F."/>
            <person name="Mockler T.C."/>
            <person name="Schmutz J."/>
            <person name="Rokhsar D."/>
            <person name="Bevan M.W."/>
        </authorList>
    </citation>
    <scope>NUCLEOTIDE SEQUENCE</scope>
    <source>
        <strain evidence="2">Bd21</strain>
    </source>
</reference>
<dbReference type="AlphaFoldDB" id="A0A2K2D432"/>
<gene>
    <name evidence="2" type="ORF">BRADI_3g48315v3</name>
</gene>
<keyword evidence="4" id="KW-1185">Reference proteome</keyword>
<name>A0A2K2D432_BRADI</name>